<dbReference type="PIRSF" id="PIRSF006019">
    <property type="entry name" value="dCMP_deaminase"/>
    <property type="match status" value="1"/>
</dbReference>
<evidence type="ECO:0000313" key="9">
    <source>
        <dbReference type="Proteomes" id="UP000327127"/>
    </source>
</evidence>
<keyword evidence="4 6" id="KW-0862">Zinc</keyword>
<sequence>MPTDLPFRRMTDVWADEAKCTRRQVGAVLVSPDGYTISTGYNGTPSGRPNCTEGGCPRGKLAYDQVPAGTDYNAVPCTGIHAEANALLRAGPRAVGSTAYINHEPCQQCRNLLLGAGVAAVCYREGPDGAWFRLEAEEL</sequence>
<gene>
    <name evidence="8" type="primary">51</name>
    <name evidence="8" type="ORF">SEA_FABIAN_51</name>
</gene>
<protein>
    <submittedName>
        <fullName evidence="8">Deoxycytidylate deaminase</fullName>
    </submittedName>
</protein>
<dbReference type="PROSITE" id="PS51747">
    <property type="entry name" value="CYT_DCMP_DEAMINASES_2"/>
    <property type="match status" value="1"/>
</dbReference>
<dbReference type="InterPro" id="IPR002125">
    <property type="entry name" value="CMP_dCMP_dom"/>
</dbReference>
<dbReference type="Gene3D" id="3.40.140.10">
    <property type="entry name" value="Cytidine Deaminase, domain 2"/>
    <property type="match status" value="1"/>
</dbReference>
<evidence type="ECO:0000256" key="6">
    <source>
        <dbReference type="PIRSR" id="PIRSR006019-2"/>
    </source>
</evidence>
<dbReference type="GO" id="GO:0004132">
    <property type="term" value="F:dCMP deaminase activity"/>
    <property type="evidence" value="ECO:0007669"/>
    <property type="project" value="InterPro"/>
</dbReference>
<dbReference type="PROSITE" id="PS00903">
    <property type="entry name" value="CYT_DCMP_DEAMINASES_1"/>
    <property type="match status" value="1"/>
</dbReference>
<evidence type="ECO:0000256" key="5">
    <source>
        <dbReference type="PIRSR" id="PIRSR006019-1"/>
    </source>
</evidence>
<dbReference type="PANTHER" id="PTHR11086:SF18">
    <property type="entry name" value="DEOXYCYTIDYLATE DEAMINASE"/>
    <property type="match status" value="1"/>
</dbReference>
<dbReference type="Proteomes" id="UP000327127">
    <property type="component" value="Segment"/>
</dbReference>
<comment type="similarity">
    <text evidence="1">Belongs to the cytidine and deoxycytidylate deaminase family.</text>
</comment>
<feature type="active site" description="Proton donor" evidence="5">
    <location>
        <position position="83"/>
    </location>
</feature>
<feature type="binding site" evidence="6">
    <location>
        <position position="81"/>
    </location>
    <ligand>
        <name>Zn(2+)</name>
        <dbReference type="ChEBI" id="CHEBI:29105"/>
        <note>catalytic</note>
    </ligand>
</feature>
<evidence type="ECO:0000256" key="1">
    <source>
        <dbReference type="ARBA" id="ARBA00006576"/>
    </source>
</evidence>
<accession>A0A5P8D8J1</accession>
<organism evidence="8 9">
    <name type="scientific">Streptomyces phage Fabian</name>
    <dbReference type="NCBI Taxonomy" id="2652424"/>
    <lineage>
        <taxon>Viruses</taxon>
        <taxon>Duplodnaviria</taxon>
        <taxon>Heunggongvirae</taxon>
        <taxon>Uroviricota</taxon>
        <taxon>Caudoviricetes</taxon>
        <taxon>Beephvirinae</taxon>
        <taxon>Flowerpowervirus</taxon>
        <taxon>Flowerpowervirus flowerpower</taxon>
    </lineage>
</organism>
<dbReference type="InterPro" id="IPR016193">
    <property type="entry name" value="Cytidine_deaminase-like"/>
</dbReference>
<keyword evidence="3" id="KW-0378">Hydrolase</keyword>
<evidence type="ECO:0000256" key="4">
    <source>
        <dbReference type="ARBA" id="ARBA00022833"/>
    </source>
</evidence>
<evidence type="ECO:0000256" key="3">
    <source>
        <dbReference type="ARBA" id="ARBA00022801"/>
    </source>
</evidence>
<dbReference type="InterPro" id="IPR015517">
    <property type="entry name" value="dCMP_deaminase-rel"/>
</dbReference>
<proteinExistence type="inferred from homology"/>
<feature type="binding site" evidence="6">
    <location>
        <position position="106"/>
    </location>
    <ligand>
        <name>Zn(2+)</name>
        <dbReference type="ChEBI" id="CHEBI:29105"/>
        <note>catalytic</note>
    </ligand>
</feature>
<dbReference type="GO" id="GO:0008270">
    <property type="term" value="F:zinc ion binding"/>
    <property type="evidence" value="ECO:0007669"/>
    <property type="project" value="InterPro"/>
</dbReference>
<evidence type="ECO:0000313" key="8">
    <source>
        <dbReference type="EMBL" id="QFP94752.1"/>
    </source>
</evidence>
<comment type="cofactor">
    <cofactor evidence="6">
        <name>Zn(2+)</name>
        <dbReference type="ChEBI" id="CHEBI:29105"/>
    </cofactor>
</comment>
<evidence type="ECO:0000259" key="7">
    <source>
        <dbReference type="PROSITE" id="PS51747"/>
    </source>
</evidence>
<dbReference type="PANTHER" id="PTHR11086">
    <property type="entry name" value="DEOXYCYTIDYLATE DEAMINASE-RELATED"/>
    <property type="match status" value="1"/>
</dbReference>
<dbReference type="GO" id="GO:0006220">
    <property type="term" value="P:pyrimidine nucleotide metabolic process"/>
    <property type="evidence" value="ECO:0007669"/>
    <property type="project" value="InterPro"/>
</dbReference>
<dbReference type="InterPro" id="IPR016473">
    <property type="entry name" value="dCMP_deaminase"/>
</dbReference>
<dbReference type="InterPro" id="IPR016192">
    <property type="entry name" value="APOBEC/CMP_deaminase_Zn-bd"/>
</dbReference>
<name>A0A5P8D8J1_9CAUD</name>
<dbReference type="SUPFAM" id="SSF53927">
    <property type="entry name" value="Cytidine deaminase-like"/>
    <property type="match status" value="1"/>
</dbReference>
<reference evidence="8 9" key="1">
    <citation type="submission" date="2019-08" db="EMBL/GenBank/DDBJ databases">
        <authorList>
            <person name="Affambi K."/>
            <person name="Bustamante E.A."/>
            <person name="Evans C."/>
            <person name="Mendpara S.B."/>
            <person name="Nengel A.M."/>
            <person name="Rozario P.R."/>
            <person name="Snider M."/>
            <person name="Tchounkeu N.-D."/>
            <person name="Vyas K."/>
            <person name="Erill I."/>
            <person name="Caruso S.M."/>
            <person name="Garlena R.A."/>
            <person name="Russell D.A."/>
            <person name="Pope W.H."/>
            <person name="Jacobs-Sera D."/>
            <person name="Hatfull G.F."/>
        </authorList>
    </citation>
    <scope>NUCLEOTIDE SEQUENCE [LARGE SCALE GENOMIC DNA]</scope>
</reference>
<dbReference type="Pfam" id="PF00383">
    <property type="entry name" value="dCMP_cyt_deam_1"/>
    <property type="match status" value="1"/>
</dbReference>
<feature type="domain" description="CMP/dCMP-type deaminase" evidence="7">
    <location>
        <begin position="2"/>
        <end position="139"/>
    </location>
</feature>
<feature type="binding site" evidence="6">
    <location>
        <position position="109"/>
    </location>
    <ligand>
        <name>Zn(2+)</name>
        <dbReference type="ChEBI" id="CHEBI:29105"/>
        <note>catalytic</note>
    </ligand>
</feature>
<dbReference type="EMBL" id="MN284894">
    <property type="protein sequence ID" value="QFP94752.1"/>
    <property type="molecule type" value="Genomic_DNA"/>
</dbReference>
<keyword evidence="2 6" id="KW-0479">Metal-binding</keyword>
<evidence type="ECO:0000256" key="2">
    <source>
        <dbReference type="ARBA" id="ARBA00022723"/>
    </source>
</evidence>